<protein>
    <submittedName>
        <fullName evidence="2">Uncharacterized protein</fullName>
    </submittedName>
</protein>
<feature type="transmembrane region" description="Helical" evidence="1">
    <location>
        <begin position="109"/>
        <end position="128"/>
    </location>
</feature>
<reference evidence="2 3" key="1">
    <citation type="submission" date="2018-03" db="EMBL/GenBank/DDBJ databases">
        <title>Genome assembly of novel Miniimonas species PCH200.</title>
        <authorList>
            <person name="Thakur V."/>
            <person name="Kumar V."/>
            <person name="Singh D."/>
        </authorList>
    </citation>
    <scope>NUCLEOTIDE SEQUENCE [LARGE SCALE GENOMIC DNA]</scope>
    <source>
        <strain evidence="2 3">PCH200</strain>
    </source>
</reference>
<name>A0A2U1ZVG3_9MICO</name>
<gene>
    <name evidence="2" type="ORF">C8046_10245</name>
</gene>
<feature type="transmembrane region" description="Helical" evidence="1">
    <location>
        <begin position="161"/>
        <end position="180"/>
    </location>
</feature>
<dbReference type="Proteomes" id="UP000245166">
    <property type="component" value="Unassembled WGS sequence"/>
</dbReference>
<keyword evidence="1" id="KW-0472">Membrane</keyword>
<dbReference type="RefSeq" id="WP_109229358.1">
    <property type="nucleotide sequence ID" value="NZ_PYHR01000002.1"/>
</dbReference>
<feature type="transmembrane region" description="Helical" evidence="1">
    <location>
        <begin position="34"/>
        <end position="54"/>
    </location>
</feature>
<proteinExistence type="predicted"/>
<keyword evidence="3" id="KW-1185">Reference proteome</keyword>
<feature type="transmembrane region" description="Helical" evidence="1">
    <location>
        <begin position="69"/>
        <end position="89"/>
    </location>
</feature>
<evidence type="ECO:0000313" key="2">
    <source>
        <dbReference type="EMBL" id="PWD50976.1"/>
    </source>
</evidence>
<comment type="caution">
    <text evidence="2">The sequence shown here is derived from an EMBL/GenBank/DDBJ whole genome shotgun (WGS) entry which is preliminary data.</text>
</comment>
<evidence type="ECO:0000256" key="1">
    <source>
        <dbReference type="SAM" id="Phobius"/>
    </source>
</evidence>
<dbReference type="AlphaFoldDB" id="A0A2U1ZVG3"/>
<accession>A0A2U1ZVG3</accession>
<dbReference type="OrthoDB" id="3240366at2"/>
<organism evidence="2 3">
    <name type="scientific">Serinibacter arcticus</name>
    <dbReference type="NCBI Taxonomy" id="1655435"/>
    <lineage>
        <taxon>Bacteria</taxon>
        <taxon>Bacillati</taxon>
        <taxon>Actinomycetota</taxon>
        <taxon>Actinomycetes</taxon>
        <taxon>Micrococcales</taxon>
        <taxon>Beutenbergiaceae</taxon>
        <taxon>Serinibacter</taxon>
    </lineage>
</organism>
<dbReference type="EMBL" id="PYHR01000002">
    <property type="protein sequence ID" value="PWD50976.1"/>
    <property type="molecule type" value="Genomic_DNA"/>
</dbReference>
<keyword evidence="1" id="KW-1133">Transmembrane helix</keyword>
<feature type="transmembrane region" description="Helical" evidence="1">
    <location>
        <begin position="186"/>
        <end position="207"/>
    </location>
</feature>
<sequence length="216" mass="22478">MTDSQSSELDLETARRILGEASSIGVRLAPDSRLLYGVWGLAWLIGYLALWTTATATTTATTPGLPTPWAFALFYGLLAVAVVVTIVHVLRRSRGLRGDSATSGAMYGWAWAVSFTVVGVVIGAIGATDAAPSTMGLISNALPCIVVGVLYMAGGAMYRDWPWFVLGAWIAVVAGVASAVGMPRTYLVMAIAGGGGMVVGAVAAHVVGRHRRRAGR</sequence>
<keyword evidence="1" id="KW-0812">Transmembrane</keyword>
<evidence type="ECO:0000313" key="3">
    <source>
        <dbReference type="Proteomes" id="UP000245166"/>
    </source>
</evidence>
<feature type="transmembrane region" description="Helical" evidence="1">
    <location>
        <begin position="134"/>
        <end position="154"/>
    </location>
</feature>